<proteinExistence type="predicted"/>
<sequence length="346" mass="37198">MEPGAAAGVARQYAHYARVWFPGHSPLYAQWAAGVAADPGLTSLIATLPEPKRQPNLVFASARFRGSGDAPFPEFAAFLRERWDDVRSTALRRRTQTNEPGRCATLLPALARVAERDGRPLALIEVGPSAGLCLLPDLYAYRYDDGPLLGAGRPVLRCRTSGAPPLPRALPRVAWRAGVDLNPLDGTDPDTRRWLECLVWPGQDHRLAQLREALSTLRATPEADRPQLVRGDLNERVAELVGRVPPTARAVVFHSAVLAYLDPADRDRFADTVRGLDCSWISNENFFMDEERGTVPAAREGYFTLALDGVPLAHAGQHGAELHWLPGAGGAGASEAGAGGTGAGVA</sequence>
<dbReference type="RefSeq" id="WP_373971978.1">
    <property type="nucleotide sequence ID" value="NZ_JBHDLJ010000006.1"/>
</dbReference>
<dbReference type="Proteomes" id="UP001575652">
    <property type="component" value="Unassembled WGS sequence"/>
</dbReference>
<evidence type="ECO:0000313" key="1">
    <source>
        <dbReference type="EMBL" id="MFB0834806.1"/>
    </source>
</evidence>
<dbReference type="EMBL" id="JBHDLJ010000006">
    <property type="protein sequence ID" value="MFB0834806.1"/>
    <property type="molecule type" value="Genomic_DNA"/>
</dbReference>
<reference evidence="1 2" key="1">
    <citation type="submission" date="2024-09" db="EMBL/GenBank/DDBJ databases">
        <authorList>
            <person name="Salinas-Garcia M.A."/>
            <person name="Prieme A."/>
        </authorList>
    </citation>
    <scope>NUCLEOTIDE SEQUENCE [LARGE SCALE GENOMIC DNA]</scope>
    <source>
        <strain evidence="1 2">DSM 21081</strain>
    </source>
</reference>
<comment type="caution">
    <text evidence="1">The sequence shown here is derived from an EMBL/GenBank/DDBJ whole genome shotgun (WGS) entry which is preliminary data.</text>
</comment>
<accession>A0ABV4UPE0</accession>
<protein>
    <submittedName>
        <fullName evidence="1">DUF2332 domain-containing protein</fullName>
    </submittedName>
</protein>
<name>A0ABV4UPE0_9MICC</name>
<dbReference type="InterPro" id="IPR011200">
    <property type="entry name" value="UCP012608"/>
</dbReference>
<evidence type="ECO:0000313" key="2">
    <source>
        <dbReference type="Proteomes" id="UP001575652"/>
    </source>
</evidence>
<organism evidence="1 2">
    <name type="scientific">Arthrobacter halodurans</name>
    <dbReference type="NCBI Taxonomy" id="516699"/>
    <lineage>
        <taxon>Bacteria</taxon>
        <taxon>Bacillati</taxon>
        <taxon>Actinomycetota</taxon>
        <taxon>Actinomycetes</taxon>
        <taxon>Micrococcales</taxon>
        <taxon>Micrococcaceae</taxon>
        <taxon>Arthrobacter</taxon>
    </lineage>
</organism>
<gene>
    <name evidence="1" type="ORF">ACETWP_09420</name>
</gene>
<keyword evidence="2" id="KW-1185">Reference proteome</keyword>
<dbReference type="Pfam" id="PF10094">
    <property type="entry name" value="DUF2332"/>
    <property type="match status" value="1"/>
</dbReference>